<organism evidence="1 2">
    <name type="scientific">Prunus yedoensis var. nudiflora</name>
    <dbReference type="NCBI Taxonomy" id="2094558"/>
    <lineage>
        <taxon>Eukaryota</taxon>
        <taxon>Viridiplantae</taxon>
        <taxon>Streptophyta</taxon>
        <taxon>Embryophyta</taxon>
        <taxon>Tracheophyta</taxon>
        <taxon>Spermatophyta</taxon>
        <taxon>Magnoliopsida</taxon>
        <taxon>eudicotyledons</taxon>
        <taxon>Gunneridae</taxon>
        <taxon>Pentapetalae</taxon>
        <taxon>rosids</taxon>
        <taxon>fabids</taxon>
        <taxon>Rosales</taxon>
        <taxon>Rosaceae</taxon>
        <taxon>Amygdaloideae</taxon>
        <taxon>Amygdaleae</taxon>
        <taxon>Prunus</taxon>
    </lineage>
</organism>
<dbReference type="Proteomes" id="UP000250321">
    <property type="component" value="Unassembled WGS sequence"/>
</dbReference>
<dbReference type="AlphaFoldDB" id="A0A314YW87"/>
<dbReference type="EMBL" id="PJQY01000643">
    <property type="protein sequence ID" value="PQQ09098.1"/>
    <property type="molecule type" value="Genomic_DNA"/>
</dbReference>
<sequence length="129" mass="14477">MVSSSTSSFVLRPDQACLAVVLVRSDELRMVTKGMWFQFSFSGCWARLSAARVFGYHPFSTNLFDYYATGIAESGGVEIFNDLIFGRFLALMFSFGESIADKVQETSLEGSPEVSAGIFWEIPWSFLFY</sequence>
<evidence type="ECO:0000313" key="2">
    <source>
        <dbReference type="Proteomes" id="UP000250321"/>
    </source>
</evidence>
<accession>A0A314YW87</accession>
<name>A0A314YW87_PRUYE</name>
<evidence type="ECO:0000313" key="1">
    <source>
        <dbReference type="EMBL" id="PQQ09098.1"/>
    </source>
</evidence>
<gene>
    <name evidence="1" type="ORF">Pyn_24446</name>
</gene>
<protein>
    <submittedName>
        <fullName evidence="1">Uncharacterized protein</fullName>
    </submittedName>
</protein>
<keyword evidence="2" id="KW-1185">Reference proteome</keyword>
<proteinExistence type="predicted"/>
<reference evidence="1 2" key="1">
    <citation type="submission" date="2018-02" db="EMBL/GenBank/DDBJ databases">
        <title>Draft genome of wild Prunus yedoensis var. nudiflora.</title>
        <authorList>
            <person name="Baek S."/>
            <person name="Kim J.-H."/>
            <person name="Choi K."/>
            <person name="Kim G.-B."/>
            <person name="Cho A."/>
            <person name="Jang H."/>
            <person name="Shin C.-H."/>
            <person name="Yu H.-J."/>
            <person name="Mun J.-H."/>
        </authorList>
    </citation>
    <scope>NUCLEOTIDE SEQUENCE [LARGE SCALE GENOMIC DNA]</scope>
    <source>
        <strain evidence="2">cv. Jeju island</strain>
        <tissue evidence="1">Leaf</tissue>
    </source>
</reference>
<comment type="caution">
    <text evidence="1">The sequence shown here is derived from an EMBL/GenBank/DDBJ whole genome shotgun (WGS) entry which is preliminary data.</text>
</comment>